<dbReference type="Pfam" id="PF07992">
    <property type="entry name" value="Pyr_redox_2"/>
    <property type="match status" value="1"/>
</dbReference>
<evidence type="ECO:0000256" key="4">
    <source>
        <dbReference type="ARBA" id="ARBA00023002"/>
    </source>
</evidence>
<evidence type="ECO:0000256" key="1">
    <source>
        <dbReference type="ARBA" id="ARBA00001974"/>
    </source>
</evidence>
<dbReference type="InterPro" id="IPR050446">
    <property type="entry name" value="FAD-oxidoreductase/Apoptosis"/>
</dbReference>
<dbReference type="AlphaFoldDB" id="A0A916U9U5"/>
<dbReference type="GO" id="GO:0005737">
    <property type="term" value="C:cytoplasm"/>
    <property type="evidence" value="ECO:0007669"/>
    <property type="project" value="TreeGrafter"/>
</dbReference>
<comment type="cofactor">
    <cofactor evidence="1">
        <name>FAD</name>
        <dbReference type="ChEBI" id="CHEBI:57692"/>
    </cofactor>
</comment>
<gene>
    <name evidence="7" type="ORF">GCM10010994_24690</name>
</gene>
<organism evidence="7 8">
    <name type="scientific">Chelatococcus reniformis</name>
    <dbReference type="NCBI Taxonomy" id="1494448"/>
    <lineage>
        <taxon>Bacteria</taxon>
        <taxon>Pseudomonadati</taxon>
        <taxon>Pseudomonadota</taxon>
        <taxon>Alphaproteobacteria</taxon>
        <taxon>Hyphomicrobiales</taxon>
        <taxon>Chelatococcaceae</taxon>
        <taxon>Chelatococcus</taxon>
    </lineage>
</organism>
<evidence type="ECO:0000256" key="2">
    <source>
        <dbReference type="ARBA" id="ARBA00022630"/>
    </source>
</evidence>
<evidence type="ECO:0000313" key="7">
    <source>
        <dbReference type="EMBL" id="GGC65154.1"/>
    </source>
</evidence>
<reference evidence="7" key="2">
    <citation type="submission" date="2020-09" db="EMBL/GenBank/DDBJ databases">
        <authorList>
            <person name="Sun Q."/>
            <person name="Zhou Y."/>
        </authorList>
    </citation>
    <scope>NUCLEOTIDE SEQUENCE</scope>
    <source>
        <strain evidence="7">CGMCC 1.12919</strain>
    </source>
</reference>
<dbReference type="PANTHER" id="PTHR43557:SF2">
    <property type="entry name" value="RIESKE DOMAIN-CONTAINING PROTEIN-RELATED"/>
    <property type="match status" value="1"/>
</dbReference>
<evidence type="ECO:0000259" key="6">
    <source>
        <dbReference type="Pfam" id="PF14759"/>
    </source>
</evidence>
<dbReference type="InterPro" id="IPR016156">
    <property type="entry name" value="FAD/NAD-linked_Rdtase_dimer_sf"/>
</dbReference>
<dbReference type="GO" id="GO:0016651">
    <property type="term" value="F:oxidoreductase activity, acting on NAD(P)H"/>
    <property type="evidence" value="ECO:0007669"/>
    <property type="project" value="TreeGrafter"/>
</dbReference>
<feature type="domain" description="FAD/NAD(P)-binding" evidence="5">
    <location>
        <begin position="1"/>
        <end position="291"/>
    </location>
</feature>
<keyword evidence="8" id="KW-1185">Reference proteome</keyword>
<sequence>MIVGAGQAGGRAAEALRAAGHRGPLTLLGEERHPPYERPQLSKAILLDDVAAPAFMRPDADWPALGIDLVVGAAAVDGDLGQRRVGLADGREYAFDKLLIATGTRPRRLEPLEEGPLPVLYLRDLDDALVLRCALAPGRRVVLIGGGVIGLEVAAAAVGRGCTVTVVEAAPRLMPHVGSASLSRFMDELHRDRGVAIRCGVTAMGQTSGGVDLSDGSSVAADIVLIGVGVEPALGLARALGLGDGQGIGVDATGATAADGIYAAGDVALQWSRCHGRALRLENWANAQNQAIATARTMAGEAMSYDVPSWFWSDQFDANVQVVGDPGAGEEFVRGDPASGRFAVLSLAGDEIVGGITVNGARDMAVLRRLVAAGKRIALSDWQNPAYDLRQSLKA</sequence>
<protein>
    <submittedName>
        <fullName evidence="7">Ferredoxin reductase</fullName>
    </submittedName>
</protein>
<name>A0A916U9U5_9HYPH</name>
<keyword evidence="4" id="KW-0560">Oxidoreductase</keyword>
<dbReference type="SUPFAM" id="SSF55424">
    <property type="entry name" value="FAD/NAD-linked reductases, dimerisation (C-terminal) domain"/>
    <property type="match status" value="1"/>
</dbReference>
<dbReference type="PRINTS" id="PR00411">
    <property type="entry name" value="PNDRDTASEI"/>
</dbReference>
<dbReference type="InterPro" id="IPR028202">
    <property type="entry name" value="Reductase_C"/>
</dbReference>
<dbReference type="Gene3D" id="3.30.390.30">
    <property type="match status" value="1"/>
</dbReference>
<dbReference type="EMBL" id="BMGG01000004">
    <property type="protein sequence ID" value="GGC65154.1"/>
    <property type="molecule type" value="Genomic_DNA"/>
</dbReference>
<dbReference type="Proteomes" id="UP000637002">
    <property type="component" value="Unassembled WGS sequence"/>
</dbReference>
<keyword evidence="3" id="KW-0274">FAD</keyword>
<evidence type="ECO:0000259" key="5">
    <source>
        <dbReference type="Pfam" id="PF07992"/>
    </source>
</evidence>
<proteinExistence type="predicted"/>
<dbReference type="InterPro" id="IPR036188">
    <property type="entry name" value="FAD/NAD-bd_sf"/>
</dbReference>
<dbReference type="Gene3D" id="3.50.50.60">
    <property type="entry name" value="FAD/NAD(P)-binding domain"/>
    <property type="match status" value="2"/>
</dbReference>
<accession>A0A916U9U5</accession>
<feature type="domain" description="Reductase C-terminal" evidence="6">
    <location>
        <begin position="310"/>
        <end position="392"/>
    </location>
</feature>
<dbReference type="SUPFAM" id="SSF51905">
    <property type="entry name" value="FAD/NAD(P)-binding domain"/>
    <property type="match status" value="2"/>
</dbReference>
<reference evidence="7" key="1">
    <citation type="journal article" date="2014" name="Int. J. Syst. Evol. Microbiol.">
        <title>Complete genome sequence of Corynebacterium casei LMG S-19264T (=DSM 44701T), isolated from a smear-ripened cheese.</title>
        <authorList>
            <consortium name="US DOE Joint Genome Institute (JGI-PGF)"/>
            <person name="Walter F."/>
            <person name="Albersmeier A."/>
            <person name="Kalinowski J."/>
            <person name="Ruckert C."/>
        </authorList>
    </citation>
    <scope>NUCLEOTIDE SEQUENCE</scope>
    <source>
        <strain evidence="7">CGMCC 1.12919</strain>
    </source>
</reference>
<dbReference type="PANTHER" id="PTHR43557">
    <property type="entry name" value="APOPTOSIS-INDUCING FACTOR 1"/>
    <property type="match status" value="1"/>
</dbReference>
<evidence type="ECO:0000313" key="8">
    <source>
        <dbReference type="Proteomes" id="UP000637002"/>
    </source>
</evidence>
<evidence type="ECO:0000256" key="3">
    <source>
        <dbReference type="ARBA" id="ARBA00022827"/>
    </source>
</evidence>
<dbReference type="PRINTS" id="PR00368">
    <property type="entry name" value="FADPNR"/>
</dbReference>
<dbReference type="Pfam" id="PF14759">
    <property type="entry name" value="Reductase_C"/>
    <property type="match status" value="1"/>
</dbReference>
<dbReference type="InterPro" id="IPR023753">
    <property type="entry name" value="FAD/NAD-binding_dom"/>
</dbReference>
<keyword evidence="2" id="KW-0285">Flavoprotein</keyword>
<comment type="caution">
    <text evidence="7">The sequence shown here is derived from an EMBL/GenBank/DDBJ whole genome shotgun (WGS) entry which is preliminary data.</text>
</comment>